<dbReference type="AlphaFoldDB" id="S4RP85"/>
<feature type="compositionally biased region" description="Acidic residues" evidence="1">
    <location>
        <begin position="150"/>
        <end position="161"/>
    </location>
</feature>
<protein>
    <submittedName>
        <fullName evidence="2">Uncharacterized protein</fullName>
    </submittedName>
</protein>
<proteinExistence type="predicted"/>
<name>S4RP85_PETMA</name>
<feature type="region of interest" description="Disordered" evidence="1">
    <location>
        <begin position="255"/>
        <end position="293"/>
    </location>
</feature>
<feature type="compositionally biased region" description="Polar residues" evidence="1">
    <location>
        <begin position="284"/>
        <end position="293"/>
    </location>
</feature>
<dbReference type="HOGENOM" id="CLU_949837_0_0_1"/>
<accession>S4RP85</accession>
<evidence type="ECO:0000256" key="1">
    <source>
        <dbReference type="SAM" id="MobiDB-lite"/>
    </source>
</evidence>
<sequence length="293" mass="30449">MRYFGSGAALRSPASLRLPGRLVGSSPDLICSVLESEARRDAAAGDGTVGRAAAGACHSCEALKKSRSLEGRLDGYCDGNETANVAARSPERAATAAAGAAAASAAAAASQEANIHANSYSEYKNAHANNYSNLCVAKKTCSVQRGALDSSEEEGEVDSEVDFPRRQRPARCVSSCQSYSTISSENPSASDGEEGNTSDRSPGTTTDSRKGRVSPEAPPGRRTPDLSLDALSTASDGLSEKERVVRRVKTQISLGQTAADKNGHKNTMQFEFSDGEGCPESATAKGSGSFATW</sequence>
<reference evidence="2" key="2">
    <citation type="submission" date="2025-09" db="UniProtKB">
        <authorList>
            <consortium name="Ensembl"/>
        </authorList>
    </citation>
    <scope>IDENTIFICATION</scope>
</reference>
<organism evidence="2">
    <name type="scientific">Petromyzon marinus</name>
    <name type="common">Sea lamprey</name>
    <dbReference type="NCBI Taxonomy" id="7757"/>
    <lineage>
        <taxon>Eukaryota</taxon>
        <taxon>Metazoa</taxon>
        <taxon>Chordata</taxon>
        <taxon>Craniata</taxon>
        <taxon>Vertebrata</taxon>
        <taxon>Cyclostomata</taxon>
        <taxon>Hyperoartia</taxon>
        <taxon>Petromyzontiformes</taxon>
        <taxon>Petromyzontidae</taxon>
        <taxon>Petromyzon</taxon>
    </lineage>
</organism>
<feature type="compositionally biased region" description="Polar residues" evidence="1">
    <location>
        <begin position="174"/>
        <end position="189"/>
    </location>
</feature>
<evidence type="ECO:0000313" key="2">
    <source>
        <dbReference type="Ensembl" id="ENSPMAP00000007021.1"/>
    </source>
</evidence>
<dbReference type="STRING" id="7757.ENSPMAP00000007021"/>
<feature type="region of interest" description="Disordered" evidence="1">
    <location>
        <begin position="148"/>
        <end position="228"/>
    </location>
</feature>
<dbReference type="Ensembl" id="ENSPMAT00000007052.1">
    <property type="protein sequence ID" value="ENSPMAP00000007021.1"/>
    <property type="gene ID" value="ENSPMAG00000006381.1"/>
</dbReference>
<reference evidence="2" key="1">
    <citation type="submission" date="2025-08" db="UniProtKB">
        <authorList>
            <consortium name="Ensembl"/>
        </authorList>
    </citation>
    <scope>IDENTIFICATION</scope>
</reference>